<accession>A0AAW2WFH9</accession>
<comment type="caution">
    <text evidence="1">The sequence shown here is derived from an EMBL/GenBank/DDBJ whole genome shotgun (WGS) entry which is preliminary data.</text>
</comment>
<sequence length="73" mass="8441">MREMLQRVGRVFVFGNGWGATVCHQLVRHHSLDEGNALSFIFRGFSDLTLDVLEAFLKALEVGEPLWRYFLRS</sequence>
<proteinExistence type="predicted"/>
<name>A0AAW2WFH9_9LAMI</name>
<reference evidence="1" key="1">
    <citation type="submission" date="2020-06" db="EMBL/GenBank/DDBJ databases">
        <authorList>
            <person name="Li T."/>
            <person name="Hu X."/>
            <person name="Zhang T."/>
            <person name="Song X."/>
            <person name="Zhang H."/>
            <person name="Dai N."/>
            <person name="Sheng W."/>
            <person name="Hou X."/>
            <person name="Wei L."/>
        </authorList>
    </citation>
    <scope>NUCLEOTIDE SEQUENCE</scope>
    <source>
        <strain evidence="1">KEN1</strain>
        <tissue evidence="1">Leaf</tissue>
    </source>
</reference>
<dbReference type="EMBL" id="JACGWN010000008">
    <property type="protein sequence ID" value="KAL0440575.1"/>
    <property type="molecule type" value="Genomic_DNA"/>
</dbReference>
<dbReference type="AlphaFoldDB" id="A0AAW2WFH9"/>
<evidence type="ECO:0000313" key="1">
    <source>
        <dbReference type="EMBL" id="KAL0440575.1"/>
    </source>
</evidence>
<reference evidence="1" key="2">
    <citation type="journal article" date="2024" name="Plant">
        <title>Genomic evolution and insights into agronomic trait innovations of Sesamum species.</title>
        <authorList>
            <person name="Miao H."/>
            <person name="Wang L."/>
            <person name="Qu L."/>
            <person name="Liu H."/>
            <person name="Sun Y."/>
            <person name="Le M."/>
            <person name="Wang Q."/>
            <person name="Wei S."/>
            <person name="Zheng Y."/>
            <person name="Lin W."/>
            <person name="Duan Y."/>
            <person name="Cao H."/>
            <person name="Xiong S."/>
            <person name="Wang X."/>
            <person name="Wei L."/>
            <person name="Li C."/>
            <person name="Ma Q."/>
            <person name="Ju M."/>
            <person name="Zhao R."/>
            <person name="Li G."/>
            <person name="Mu C."/>
            <person name="Tian Q."/>
            <person name="Mei H."/>
            <person name="Zhang T."/>
            <person name="Gao T."/>
            <person name="Zhang H."/>
        </authorList>
    </citation>
    <scope>NUCLEOTIDE SEQUENCE</scope>
    <source>
        <strain evidence="1">KEN1</strain>
    </source>
</reference>
<organism evidence="1">
    <name type="scientific">Sesamum latifolium</name>
    <dbReference type="NCBI Taxonomy" id="2727402"/>
    <lineage>
        <taxon>Eukaryota</taxon>
        <taxon>Viridiplantae</taxon>
        <taxon>Streptophyta</taxon>
        <taxon>Embryophyta</taxon>
        <taxon>Tracheophyta</taxon>
        <taxon>Spermatophyta</taxon>
        <taxon>Magnoliopsida</taxon>
        <taxon>eudicotyledons</taxon>
        <taxon>Gunneridae</taxon>
        <taxon>Pentapetalae</taxon>
        <taxon>asterids</taxon>
        <taxon>lamiids</taxon>
        <taxon>Lamiales</taxon>
        <taxon>Pedaliaceae</taxon>
        <taxon>Sesamum</taxon>
    </lineage>
</organism>
<protein>
    <submittedName>
        <fullName evidence="1">Uncharacterized protein</fullName>
    </submittedName>
</protein>
<gene>
    <name evidence="1" type="ORF">Slati_2540500</name>
</gene>